<evidence type="ECO:0000313" key="2">
    <source>
        <dbReference type="Proteomes" id="UP000799324"/>
    </source>
</evidence>
<keyword evidence="2" id="KW-1185">Reference proteome</keyword>
<dbReference type="AlphaFoldDB" id="A0A6A6TFC0"/>
<sequence length="60" mass="6274">MWCSQAPVAPAHNITAPSSLANSTSTPSCFLLPDSPYLSIGRSPSHVHYPAASAIDSLHL</sequence>
<evidence type="ECO:0000313" key="1">
    <source>
        <dbReference type="EMBL" id="KAF2658126.1"/>
    </source>
</evidence>
<proteinExistence type="predicted"/>
<gene>
    <name evidence="1" type="ORF">K491DRAFT_296512</name>
</gene>
<name>A0A6A6TFC0_9PLEO</name>
<organism evidence="1 2">
    <name type="scientific">Lophiostoma macrostomum CBS 122681</name>
    <dbReference type="NCBI Taxonomy" id="1314788"/>
    <lineage>
        <taxon>Eukaryota</taxon>
        <taxon>Fungi</taxon>
        <taxon>Dikarya</taxon>
        <taxon>Ascomycota</taxon>
        <taxon>Pezizomycotina</taxon>
        <taxon>Dothideomycetes</taxon>
        <taxon>Pleosporomycetidae</taxon>
        <taxon>Pleosporales</taxon>
        <taxon>Lophiostomataceae</taxon>
        <taxon>Lophiostoma</taxon>
    </lineage>
</organism>
<protein>
    <submittedName>
        <fullName evidence="1">Uncharacterized protein</fullName>
    </submittedName>
</protein>
<accession>A0A6A6TFC0</accession>
<dbReference type="EMBL" id="MU004318">
    <property type="protein sequence ID" value="KAF2658126.1"/>
    <property type="molecule type" value="Genomic_DNA"/>
</dbReference>
<dbReference type="Proteomes" id="UP000799324">
    <property type="component" value="Unassembled WGS sequence"/>
</dbReference>
<reference evidence="1" key="1">
    <citation type="journal article" date="2020" name="Stud. Mycol.">
        <title>101 Dothideomycetes genomes: a test case for predicting lifestyles and emergence of pathogens.</title>
        <authorList>
            <person name="Haridas S."/>
            <person name="Albert R."/>
            <person name="Binder M."/>
            <person name="Bloem J."/>
            <person name="Labutti K."/>
            <person name="Salamov A."/>
            <person name="Andreopoulos B."/>
            <person name="Baker S."/>
            <person name="Barry K."/>
            <person name="Bills G."/>
            <person name="Bluhm B."/>
            <person name="Cannon C."/>
            <person name="Castanera R."/>
            <person name="Culley D."/>
            <person name="Daum C."/>
            <person name="Ezra D."/>
            <person name="Gonzalez J."/>
            <person name="Henrissat B."/>
            <person name="Kuo A."/>
            <person name="Liang C."/>
            <person name="Lipzen A."/>
            <person name="Lutzoni F."/>
            <person name="Magnuson J."/>
            <person name="Mondo S."/>
            <person name="Nolan M."/>
            <person name="Ohm R."/>
            <person name="Pangilinan J."/>
            <person name="Park H.-J."/>
            <person name="Ramirez L."/>
            <person name="Alfaro M."/>
            <person name="Sun H."/>
            <person name="Tritt A."/>
            <person name="Yoshinaga Y."/>
            <person name="Zwiers L.-H."/>
            <person name="Turgeon B."/>
            <person name="Goodwin S."/>
            <person name="Spatafora J."/>
            <person name="Crous P."/>
            <person name="Grigoriev I."/>
        </authorList>
    </citation>
    <scope>NUCLEOTIDE SEQUENCE</scope>
    <source>
        <strain evidence="1">CBS 122681</strain>
    </source>
</reference>